<evidence type="ECO:0000256" key="1">
    <source>
        <dbReference type="SAM" id="Phobius"/>
    </source>
</evidence>
<gene>
    <name evidence="2" type="ORF">SAMN05421827_101384</name>
</gene>
<evidence type="ECO:0000313" key="3">
    <source>
        <dbReference type="Proteomes" id="UP000199643"/>
    </source>
</evidence>
<proteinExistence type="predicted"/>
<feature type="transmembrane region" description="Helical" evidence="1">
    <location>
        <begin position="36"/>
        <end position="57"/>
    </location>
</feature>
<sequence>MIILVLFIQIASIIFYFRIIAESYTDHESIWERWLWYLVTGLNLLFIFRFIFVQINFSYGWYD</sequence>
<accession>A0A1G7NJV3</accession>
<reference evidence="3" key="1">
    <citation type="submission" date="2016-10" db="EMBL/GenBank/DDBJ databases">
        <authorList>
            <person name="Varghese N."/>
            <person name="Submissions S."/>
        </authorList>
    </citation>
    <scope>NUCLEOTIDE SEQUENCE [LARGE SCALE GENOMIC DNA]</scope>
    <source>
        <strain evidence="3">DSM 17933</strain>
    </source>
</reference>
<evidence type="ECO:0000313" key="2">
    <source>
        <dbReference type="EMBL" id="SDF74221.1"/>
    </source>
</evidence>
<keyword evidence="1" id="KW-0812">Transmembrane</keyword>
<keyword evidence="3" id="KW-1185">Reference proteome</keyword>
<keyword evidence="1" id="KW-1133">Transmembrane helix</keyword>
<feature type="transmembrane region" description="Helical" evidence="1">
    <location>
        <begin position="6"/>
        <end position="24"/>
    </location>
</feature>
<dbReference type="Proteomes" id="UP000199643">
    <property type="component" value="Unassembled WGS sequence"/>
</dbReference>
<keyword evidence="1" id="KW-0472">Membrane</keyword>
<name>A0A1G7NJV3_9SPHI</name>
<protein>
    <submittedName>
        <fullName evidence="2">Uncharacterized protein</fullName>
    </submittedName>
</protein>
<dbReference type="EMBL" id="FNCH01000001">
    <property type="protein sequence ID" value="SDF74221.1"/>
    <property type="molecule type" value="Genomic_DNA"/>
</dbReference>
<organism evidence="2 3">
    <name type="scientific">Pedobacter terrae</name>
    <dbReference type="NCBI Taxonomy" id="405671"/>
    <lineage>
        <taxon>Bacteria</taxon>
        <taxon>Pseudomonadati</taxon>
        <taxon>Bacteroidota</taxon>
        <taxon>Sphingobacteriia</taxon>
        <taxon>Sphingobacteriales</taxon>
        <taxon>Sphingobacteriaceae</taxon>
        <taxon>Pedobacter</taxon>
    </lineage>
</organism>
<dbReference type="AlphaFoldDB" id="A0A1G7NJV3"/>